<name>A0A398DCT9_9BACT</name>
<evidence type="ECO:0000256" key="11">
    <source>
        <dbReference type="SAM" id="Phobius"/>
    </source>
</evidence>
<reference evidence="16 17" key="1">
    <citation type="submission" date="2018-09" db="EMBL/GenBank/DDBJ databases">
        <title>Discovery and Ecogenomic Context for Candidatus Cryosericales, a Global Caldiserica Order Active in Thawing Permafrost.</title>
        <authorList>
            <person name="Martinez M.A."/>
            <person name="Woodcroft B.J."/>
            <person name="Ignacio Espinoza J.C."/>
            <person name="Zayed A."/>
            <person name="Singleton C.M."/>
            <person name="Boyd J."/>
            <person name="Li Y.-F."/>
            <person name="Purvine S."/>
            <person name="Maughan H."/>
            <person name="Hodgkins S.B."/>
            <person name="Anderson D."/>
            <person name="Sederholm M."/>
            <person name="Temperton B."/>
            <person name="Saleska S.R."/>
            <person name="Tyson G.W."/>
            <person name="Rich V.I."/>
        </authorList>
    </citation>
    <scope>NUCLEOTIDE SEQUENCE [LARGE SCALE GENOMIC DNA]</scope>
    <source>
        <strain evidence="15 16">SMC2</strain>
        <strain evidence="14 17">SMC3</strain>
    </source>
</reference>
<keyword evidence="6 10" id="KW-1133">Transmembrane helix</keyword>
<dbReference type="Gene3D" id="3.10.580.10">
    <property type="entry name" value="CBS-domain"/>
    <property type="match status" value="1"/>
</dbReference>
<feature type="domain" description="CBS" evidence="12">
    <location>
        <begin position="272"/>
        <end position="329"/>
    </location>
</feature>
<keyword evidence="3" id="KW-1003">Cell membrane</keyword>
<feature type="transmembrane region" description="Helical" evidence="11">
    <location>
        <begin position="52"/>
        <end position="77"/>
    </location>
</feature>
<keyword evidence="16" id="KW-1185">Reference proteome</keyword>
<sequence>MTGPIVGLLVLLALSFLFSMVEYGYVTMTPMALEKAAESSVLADRLSTKMAAGHSMLIAVVVLGNNMANLGASFIFARVVLTVFMRVNPALLAVVSTLALTVVVVIFAETIPKSIGRAFPEQVMRATAIPLYPFYLLLYPGARALAAVAGVFTGPLLRRAKHTGHLNDSEDFRYLLKMGQEDGVIDKEEERLIHNIFDYTSTLAYEIMTPFVDVTTVEKNAPISEVIKAIDETGHSRLPVMDDDNVVGLVYAKDALRAMAGGAGPNVKASDILRQPFFAPDTKKISSLLQEMQRQRIQIAVLFDEYGAVSGLITVEDILEEVFGEIQDEYDKEAAEIENVGADAFLIKGSVSTDKASELFQSELSGEDYDTVAGLMLSEIGRLPRVGDKVERAGIIFTVVNVVGKRISRVRAERLPTAPPHSTEDEES</sequence>
<evidence type="ECO:0000259" key="12">
    <source>
        <dbReference type="PROSITE" id="PS51371"/>
    </source>
</evidence>
<evidence type="ECO:0000256" key="5">
    <source>
        <dbReference type="ARBA" id="ARBA00022737"/>
    </source>
</evidence>
<dbReference type="PANTHER" id="PTHR22777">
    <property type="entry name" value="HEMOLYSIN-RELATED"/>
    <property type="match status" value="1"/>
</dbReference>
<feature type="transmembrane region" description="Helical" evidence="11">
    <location>
        <begin position="89"/>
        <end position="111"/>
    </location>
</feature>
<keyword evidence="8 10" id="KW-0472">Membrane</keyword>
<dbReference type="InterPro" id="IPR000644">
    <property type="entry name" value="CBS_dom"/>
</dbReference>
<evidence type="ECO:0000256" key="7">
    <source>
        <dbReference type="ARBA" id="ARBA00023122"/>
    </source>
</evidence>
<evidence type="ECO:0000313" key="14">
    <source>
        <dbReference type="EMBL" id="RIE13416.1"/>
    </source>
</evidence>
<dbReference type="Proteomes" id="UP000265724">
    <property type="component" value="Unassembled WGS sequence"/>
</dbReference>
<organism evidence="14 17">
    <name type="scientific">Candidatus Cryosericum hinesii</name>
    <dbReference type="NCBI Taxonomy" id="2290915"/>
    <lineage>
        <taxon>Bacteria</taxon>
        <taxon>Pseudomonadati</taxon>
        <taxon>Caldisericota/Cryosericota group</taxon>
        <taxon>Candidatus Cryosericota</taxon>
        <taxon>Candidatus Cryosericia</taxon>
        <taxon>Candidatus Cryosericales</taxon>
        <taxon>Candidatus Cryosericaceae</taxon>
        <taxon>Candidatus Cryosericum</taxon>
    </lineage>
</organism>
<dbReference type="PROSITE" id="PS51846">
    <property type="entry name" value="CNNM"/>
    <property type="match status" value="1"/>
</dbReference>
<dbReference type="SUPFAM" id="SSF56176">
    <property type="entry name" value="FAD-binding/transporter-associated domain-like"/>
    <property type="match status" value="1"/>
</dbReference>
<dbReference type="InterPro" id="IPR016169">
    <property type="entry name" value="FAD-bd_PCMH_sub2"/>
</dbReference>
<dbReference type="Pfam" id="PF01595">
    <property type="entry name" value="CNNM"/>
    <property type="match status" value="1"/>
</dbReference>
<dbReference type="FunFam" id="3.10.580.10:FF:000002">
    <property type="entry name" value="Magnesium/cobalt efflux protein CorC"/>
    <property type="match status" value="1"/>
</dbReference>
<evidence type="ECO:0000313" key="17">
    <source>
        <dbReference type="Proteomes" id="UP000266042"/>
    </source>
</evidence>
<feature type="domain" description="CBS" evidence="12">
    <location>
        <begin position="208"/>
        <end position="266"/>
    </location>
</feature>
<feature type="domain" description="CNNM transmembrane" evidence="13">
    <location>
        <begin position="1"/>
        <end position="189"/>
    </location>
</feature>
<evidence type="ECO:0000313" key="15">
    <source>
        <dbReference type="EMBL" id="RIE13576.1"/>
    </source>
</evidence>
<evidence type="ECO:0000256" key="8">
    <source>
        <dbReference type="ARBA" id="ARBA00023136"/>
    </source>
</evidence>
<dbReference type="PROSITE" id="PS51371">
    <property type="entry name" value="CBS"/>
    <property type="match status" value="2"/>
</dbReference>
<evidence type="ECO:0000313" key="16">
    <source>
        <dbReference type="Proteomes" id="UP000265724"/>
    </source>
</evidence>
<evidence type="ECO:0000256" key="9">
    <source>
        <dbReference type="PROSITE-ProRule" id="PRU00703"/>
    </source>
</evidence>
<feature type="transmembrane region" description="Helical" evidence="11">
    <location>
        <begin position="131"/>
        <end position="152"/>
    </location>
</feature>
<accession>A0A398DCT9</accession>
<dbReference type="AlphaFoldDB" id="A0A398DCT9"/>
<evidence type="ECO:0000256" key="10">
    <source>
        <dbReference type="PROSITE-ProRule" id="PRU01193"/>
    </source>
</evidence>
<dbReference type="GO" id="GO:0005886">
    <property type="term" value="C:plasma membrane"/>
    <property type="evidence" value="ECO:0007669"/>
    <property type="project" value="UniProtKB-SubCell"/>
</dbReference>
<comment type="caution">
    <text evidence="14">The sequence shown here is derived from an EMBL/GenBank/DDBJ whole genome shotgun (WGS) entry which is preliminary data.</text>
</comment>
<evidence type="ECO:0000259" key="13">
    <source>
        <dbReference type="PROSITE" id="PS51846"/>
    </source>
</evidence>
<dbReference type="EMBL" id="QXIX01000038">
    <property type="protein sequence ID" value="RIE13576.1"/>
    <property type="molecule type" value="Genomic_DNA"/>
</dbReference>
<dbReference type="GO" id="GO:0050660">
    <property type="term" value="F:flavin adenine dinucleotide binding"/>
    <property type="evidence" value="ECO:0007669"/>
    <property type="project" value="InterPro"/>
</dbReference>
<proteinExistence type="inferred from homology"/>
<dbReference type="Gene3D" id="3.30.465.10">
    <property type="match status" value="1"/>
</dbReference>
<keyword evidence="7 9" id="KW-0129">CBS domain</keyword>
<comment type="subcellular location">
    <subcellularLocation>
        <location evidence="1">Cell membrane</location>
        <topology evidence="1">Multi-pass membrane protein</topology>
    </subcellularLocation>
</comment>
<evidence type="ECO:0000256" key="3">
    <source>
        <dbReference type="ARBA" id="ARBA00022475"/>
    </source>
</evidence>
<dbReference type="Pfam" id="PF03471">
    <property type="entry name" value="CorC_HlyC"/>
    <property type="match status" value="1"/>
</dbReference>
<dbReference type="InterPro" id="IPR002550">
    <property type="entry name" value="CNNM"/>
</dbReference>
<dbReference type="PANTHER" id="PTHR22777:SF32">
    <property type="entry name" value="UPF0053 INNER MEMBRANE PROTEIN YFJD"/>
    <property type="match status" value="1"/>
</dbReference>
<keyword evidence="5" id="KW-0677">Repeat</keyword>
<dbReference type="InterPro" id="IPR046342">
    <property type="entry name" value="CBS_dom_sf"/>
</dbReference>
<dbReference type="Pfam" id="PF00571">
    <property type="entry name" value="CBS"/>
    <property type="match status" value="2"/>
</dbReference>
<evidence type="ECO:0000256" key="4">
    <source>
        <dbReference type="ARBA" id="ARBA00022692"/>
    </source>
</evidence>
<dbReference type="SMART" id="SM01091">
    <property type="entry name" value="CorC_HlyC"/>
    <property type="match status" value="1"/>
</dbReference>
<dbReference type="RefSeq" id="WP_119087303.1">
    <property type="nucleotide sequence ID" value="NZ_QXIV01000024.1"/>
</dbReference>
<dbReference type="InterPro" id="IPR005170">
    <property type="entry name" value="Transptr-assoc_dom"/>
</dbReference>
<dbReference type="SMART" id="SM00116">
    <property type="entry name" value="CBS"/>
    <property type="match status" value="1"/>
</dbReference>
<dbReference type="SUPFAM" id="SSF54631">
    <property type="entry name" value="CBS-domain pair"/>
    <property type="match status" value="1"/>
</dbReference>
<evidence type="ECO:0000256" key="2">
    <source>
        <dbReference type="ARBA" id="ARBA00006337"/>
    </source>
</evidence>
<dbReference type="Proteomes" id="UP000266042">
    <property type="component" value="Unassembled WGS sequence"/>
</dbReference>
<protein>
    <submittedName>
        <fullName evidence="14">HlyC/CorC family transporter</fullName>
    </submittedName>
</protein>
<comment type="similarity">
    <text evidence="2">Belongs to the UPF0053 family.</text>
</comment>
<evidence type="ECO:0000256" key="6">
    <source>
        <dbReference type="ARBA" id="ARBA00022989"/>
    </source>
</evidence>
<evidence type="ECO:0000256" key="1">
    <source>
        <dbReference type="ARBA" id="ARBA00004651"/>
    </source>
</evidence>
<dbReference type="InterPro" id="IPR044751">
    <property type="entry name" value="Ion_transp-like_CBS"/>
</dbReference>
<keyword evidence="4 10" id="KW-0812">Transmembrane</keyword>
<dbReference type="EMBL" id="QXIW01000023">
    <property type="protein sequence ID" value="RIE13416.1"/>
    <property type="molecule type" value="Genomic_DNA"/>
</dbReference>
<gene>
    <name evidence="15" type="ORF">SMC2_05095</name>
    <name evidence="14" type="ORF">SMC3_04315</name>
</gene>
<dbReference type="InterPro" id="IPR036318">
    <property type="entry name" value="FAD-bd_PCMH-like_sf"/>
</dbReference>
<dbReference type="CDD" id="cd04590">
    <property type="entry name" value="CBS_pair_CorC_HlyC_assoc"/>
    <property type="match status" value="1"/>
</dbReference>